<keyword evidence="1" id="KW-0597">Phosphoprotein</keyword>
<evidence type="ECO:0000313" key="3">
    <source>
        <dbReference type="EMBL" id="CUR51014.1"/>
    </source>
</evidence>
<dbReference type="Proteomes" id="UP000196239">
    <property type="component" value="Chromosome 1"/>
</dbReference>
<organism evidence="3 4">
    <name type="scientific">Nitrosotalea devaniterrae</name>
    <dbReference type="NCBI Taxonomy" id="1078905"/>
    <lineage>
        <taxon>Archaea</taxon>
        <taxon>Nitrososphaerota</taxon>
        <taxon>Nitrososphaeria</taxon>
        <taxon>Nitrosotaleales</taxon>
        <taxon>Nitrosotaleaceae</taxon>
        <taxon>Nitrosotalea</taxon>
    </lineage>
</organism>
<protein>
    <submittedName>
        <fullName evidence="3">CheY-like receiver</fullName>
    </submittedName>
</protein>
<keyword evidence="4" id="KW-1185">Reference proteome</keyword>
<name>A0A128A0X3_9ARCH</name>
<sequence length="117" mass="13166">MKILVVDDNKSICNMLQKFLEIKGHDCTVSLDGRNALDLMLHQKFDFVILDLTMPEFSGYDVIEELEKNGKVEEQNIILLTAASLTTDIINSLLKRGVKSCLKKPITPDVLLKTLMS</sequence>
<evidence type="ECO:0000256" key="1">
    <source>
        <dbReference type="ARBA" id="ARBA00022553"/>
    </source>
</evidence>
<evidence type="ECO:0000313" key="4">
    <source>
        <dbReference type="Proteomes" id="UP000196239"/>
    </source>
</evidence>
<dbReference type="GO" id="GO:0000160">
    <property type="term" value="P:phosphorelay signal transduction system"/>
    <property type="evidence" value="ECO:0007669"/>
    <property type="project" value="InterPro"/>
</dbReference>
<evidence type="ECO:0000259" key="2">
    <source>
        <dbReference type="PROSITE" id="PS50110"/>
    </source>
</evidence>
<reference evidence="4" key="1">
    <citation type="submission" date="2015-10" db="EMBL/GenBank/DDBJ databases">
        <authorList>
            <person name="Lehtovirta-Morley L.E."/>
            <person name="Vieille C."/>
        </authorList>
    </citation>
    <scope>NUCLEOTIDE SEQUENCE [LARGE SCALE GENOMIC DNA]</scope>
</reference>
<gene>
    <name evidence="3" type="ORF">NDEV_0249</name>
</gene>
<dbReference type="EMBL" id="LN890280">
    <property type="protein sequence ID" value="CUR51014.1"/>
    <property type="molecule type" value="Genomic_DNA"/>
</dbReference>
<dbReference type="InterPro" id="IPR001789">
    <property type="entry name" value="Sig_transdc_resp-reg_receiver"/>
</dbReference>
<dbReference type="SUPFAM" id="SSF52172">
    <property type="entry name" value="CheY-like"/>
    <property type="match status" value="1"/>
</dbReference>
<dbReference type="InterPro" id="IPR011006">
    <property type="entry name" value="CheY-like_superfamily"/>
</dbReference>
<dbReference type="PANTHER" id="PTHR44591:SF3">
    <property type="entry name" value="RESPONSE REGULATORY DOMAIN-CONTAINING PROTEIN"/>
    <property type="match status" value="1"/>
</dbReference>
<dbReference type="Gene3D" id="3.40.50.2300">
    <property type="match status" value="1"/>
</dbReference>
<dbReference type="KEGG" id="ndv:NDEV_0249"/>
<dbReference type="PROSITE" id="PS50110">
    <property type="entry name" value="RESPONSE_REGULATORY"/>
    <property type="match status" value="1"/>
</dbReference>
<dbReference type="PANTHER" id="PTHR44591">
    <property type="entry name" value="STRESS RESPONSE REGULATOR PROTEIN 1"/>
    <property type="match status" value="1"/>
</dbReference>
<dbReference type="InterPro" id="IPR050595">
    <property type="entry name" value="Bact_response_regulator"/>
</dbReference>
<proteinExistence type="predicted"/>
<accession>A0A128A0X3</accession>
<dbReference type="SMART" id="SM00448">
    <property type="entry name" value="REC"/>
    <property type="match status" value="1"/>
</dbReference>
<feature type="domain" description="Response regulatory" evidence="2">
    <location>
        <begin position="2"/>
        <end position="117"/>
    </location>
</feature>
<dbReference type="AlphaFoldDB" id="A0A128A0X3"/>
<dbReference type="Pfam" id="PF00072">
    <property type="entry name" value="Response_reg"/>
    <property type="match status" value="1"/>
</dbReference>